<gene>
    <name evidence="2" type="ORF">KIH73_02630</name>
</gene>
<comment type="caution">
    <text evidence="2">The sequence shown here is derived from an EMBL/GenBank/DDBJ whole genome shotgun (WGS) entry which is preliminary data.</text>
</comment>
<evidence type="ECO:0000256" key="1">
    <source>
        <dbReference type="SAM" id="Phobius"/>
    </source>
</evidence>
<proteinExistence type="predicted"/>
<keyword evidence="3" id="KW-1185">Reference proteome</keyword>
<dbReference type="Pfam" id="PF06149">
    <property type="entry name" value="DUF969"/>
    <property type="match status" value="1"/>
</dbReference>
<protein>
    <submittedName>
        <fullName evidence="2">DUF969 domain-containing protein</fullName>
    </submittedName>
</protein>
<evidence type="ECO:0000313" key="2">
    <source>
        <dbReference type="EMBL" id="MBW3082282.1"/>
    </source>
</evidence>
<feature type="transmembrane region" description="Helical" evidence="1">
    <location>
        <begin position="92"/>
        <end position="113"/>
    </location>
</feature>
<keyword evidence="1" id="KW-0812">Transmembrane</keyword>
<organism evidence="2 3">
    <name type="scientific">Bifidobacterium phasiani</name>
    <dbReference type="NCBI Taxonomy" id="2834431"/>
    <lineage>
        <taxon>Bacteria</taxon>
        <taxon>Bacillati</taxon>
        <taxon>Actinomycetota</taxon>
        <taxon>Actinomycetes</taxon>
        <taxon>Bifidobacteriales</taxon>
        <taxon>Bifidobacteriaceae</taxon>
        <taxon>Bifidobacterium</taxon>
    </lineage>
</organism>
<name>A0ABS6W7F5_9BIFI</name>
<evidence type="ECO:0000313" key="3">
    <source>
        <dbReference type="Proteomes" id="UP000812844"/>
    </source>
</evidence>
<feature type="transmembrane region" description="Helical" evidence="1">
    <location>
        <begin position="52"/>
        <end position="71"/>
    </location>
</feature>
<dbReference type="EMBL" id="JAHBBD010000004">
    <property type="protein sequence ID" value="MBW3082282.1"/>
    <property type="molecule type" value="Genomic_DNA"/>
</dbReference>
<reference evidence="2 3" key="1">
    <citation type="submission" date="2021-05" db="EMBL/GenBank/DDBJ databases">
        <title>Phylogenetic classification of ten novel species belonging to the genus Bifidobacterium comprising B. colchicus sp. nov., B. abeli sp. nov., B. bicoloris sp. nov., B. guerezis sp. nov., B. rosaliae sp. nov., B. santillanensis sp. nov., B. argentati sp. nov., B. amazzoni sp. nov., B. pluviali sp. nov., and B. pinnaculum sp. nov.</title>
        <authorList>
            <person name="Lugli G.A."/>
            <person name="Ruiz Garcia L."/>
            <person name="Margolles A."/>
            <person name="Ventura M."/>
        </authorList>
    </citation>
    <scope>NUCLEOTIDE SEQUENCE [LARGE SCALE GENOMIC DNA]</scope>
    <source>
        <strain evidence="2 3">6T3</strain>
    </source>
</reference>
<feature type="transmembrane region" description="Helical" evidence="1">
    <location>
        <begin position="7"/>
        <end position="32"/>
    </location>
</feature>
<keyword evidence="1" id="KW-0472">Membrane</keyword>
<sequence length="239" mass="25035">MEYLVLLGIAVVIVGFALRLDAILIVFLAAVVTALLGDLGIDGFLTTLGESFVSNRSVTLFIIILLVTGTLERNGLKQAAAELIGRAKGATPGIIIALYGVMRLVFAAFNVSFGGVAGFVRPIIMPMAVGAIEAAGHKPDEDYVEQLKGMASGMENVAWFFGQVLFVGTSGAILVKTTLAPLGYDVDLLQLALIEIPVALIAVGVTAAYYIVKDNGLRRRYYGDSPAAAASVAVAKEGE</sequence>
<accession>A0ABS6W7F5</accession>
<dbReference type="RefSeq" id="WP_219080257.1">
    <property type="nucleotide sequence ID" value="NZ_JAHBBD010000004.1"/>
</dbReference>
<keyword evidence="1" id="KW-1133">Transmembrane helix</keyword>
<dbReference type="InterPro" id="IPR010374">
    <property type="entry name" value="DUF969"/>
</dbReference>
<dbReference type="Proteomes" id="UP000812844">
    <property type="component" value="Unassembled WGS sequence"/>
</dbReference>
<feature type="transmembrane region" description="Helical" evidence="1">
    <location>
        <begin position="188"/>
        <end position="212"/>
    </location>
</feature>
<feature type="transmembrane region" description="Helical" evidence="1">
    <location>
        <begin position="157"/>
        <end position="176"/>
    </location>
</feature>